<sequence>MAVDIGVLLQKPQPERGTLGELAVQPRRSFEQGDAAAGAENAGGFAEYFGTVRGRDVMEEPAADNGVKRVIAERQRAGVTSQCRLADGFGVRRPSFQSDIGAGMHVLAERKFERPTGRELFG</sequence>
<gene>
    <name evidence="1" type="ORF">GCM10009006_21360</name>
</gene>
<accession>A0A830FN05</accession>
<reference evidence="1" key="1">
    <citation type="journal article" date="2014" name="Int. J. Syst. Evol. Microbiol.">
        <title>Complete genome sequence of Corynebacterium casei LMG S-19264T (=DSM 44701T), isolated from a smear-ripened cheese.</title>
        <authorList>
            <consortium name="US DOE Joint Genome Institute (JGI-PGF)"/>
            <person name="Walter F."/>
            <person name="Albersmeier A."/>
            <person name="Kalinowski J."/>
            <person name="Ruckert C."/>
        </authorList>
    </citation>
    <scope>NUCLEOTIDE SEQUENCE</scope>
    <source>
        <strain evidence="1">JCM 15759</strain>
    </source>
</reference>
<name>A0A830FN05_HALAR</name>
<evidence type="ECO:0000313" key="2">
    <source>
        <dbReference type="Proteomes" id="UP000656367"/>
    </source>
</evidence>
<organism evidence="1 2">
    <name type="scientific">Haloarcula argentinensis</name>
    <dbReference type="NCBI Taxonomy" id="43776"/>
    <lineage>
        <taxon>Archaea</taxon>
        <taxon>Methanobacteriati</taxon>
        <taxon>Methanobacteriota</taxon>
        <taxon>Stenosarchaea group</taxon>
        <taxon>Halobacteria</taxon>
        <taxon>Halobacteriales</taxon>
        <taxon>Haloarculaceae</taxon>
        <taxon>Haloarcula</taxon>
    </lineage>
</organism>
<proteinExistence type="predicted"/>
<protein>
    <submittedName>
        <fullName evidence="1">Uncharacterized protein</fullName>
    </submittedName>
</protein>
<dbReference type="EMBL" id="BMON01000002">
    <property type="protein sequence ID" value="GGM39945.1"/>
    <property type="molecule type" value="Genomic_DNA"/>
</dbReference>
<dbReference type="AlphaFoldDB" id="A0A830FN05"/>
<comment type="caution">
    <text evidence="1">The sequence shown here is derived from an EMBL/GenBank/DDBJ whole genome shotgun (WGS) entry which is preliminary data.</text>
</comment>
<dbReference type="Proteomes" id="UP000656367">
    <property type="component" value="Unassembled WGS sequence"/>
</dbReference>
<evidence type="ECO:0000313" key="1">
    <source>
        <dbReference type="EMBL" id="GGM39945.1"/>
    </source>
</evidence>
<reference evidence="1" key="2">
    <citation type="submission" date="2020-09" db="EMBL/GenBank/DDBJ databases">
        <authorList>
            <person name="Sun Q."/>
            <person name="Ohkuma M."/>
        </authorList>
    </citation>
    <scope>NUCLEOTIDE SEQUENCE</scope>
    <source>
        <strain evidence="1">JCM 15759</strain>
    </source>
</reference>